<gene>
    <name evidence="1" type="ORF">GCM10011335_23200</name>
</gene>
<comment type="caution">
    <text evidence="1">The sequence shown here is derived from an EMBL/GenBank/DDBJ whole genome shotgun (WGS) entry which is preliminary data.</text>
</comment>
<reference evidence="1" key="1">
    <citation type="journal article" date="2014" name="Int. J. Syst. Evol. Microbiol.">
        <title>Complete genome sequence of Corynebacterium casei LMG S-19264T (=DSM 44701T), isolated from a smear-ripened cheese.</title>
        <authorList>
            <consortium name="US DOE Joint Genome Institute (JGI-PGF)"/>
            <person name="Walter F."/>
            <person name="Albersmeier A."/>
            <person name="Kalinowski J."/>
            <person name="Ruckert C."/>
        </authorList>
    </citation>
    <scope>NUCLEOTIDE SEQUENCE</scope>
    <source>
        <strain evidence="1">CGMCC 1.15493</strain>
    </source>
</reference>
<evidence type="ECO:0000313" key="2">
    <source>
        <dbReference type="Proteomes" id="UP000613160"/>
    </source>
</evidence>
<dbReference type="EMBL" id="BMJJ01000004">
    <property type="protein sequence ID" value="GGD19649.1"/>
    <property type="molecule type" value="Genomic_DNA"/>
</dbReference>
<keyword evidence="2" id="KW-1185">Reference proteome</keyword>
<organism evidence="1 2">
    <name type="scientific">Aureimonas glaciei</name>
    <dbReference type="NCBI Taxonomy" id="1776957"/>
    <lineage>
        <taxon>Bacteria</taxon>
        <taxon>Pseudomonadati</taxon>
        <taxon>Pseudomonadota</taxon>
        <taxon>Alphaproteobacteria</taxon>
        <taxon>Hyphomicrobiales</taxon>
        <taxon>Aurantimonadaceae</taxon>
        <taxon>Aureimonas</taxon>
    </lineage>
</organism>
<sequence length="127" mass="13780">MAALAVLACPAAGGETVDPKGLVRLPVDVRNSGPDAIVCQAEIAHWFATDLASIAPDDHASLDLRFDTLSRVWAVMNARDEALPVERAWCGVKGSTYETRWDLPLGRDQPQARRLDCRPEGPSLACR</sequence>
<name>A0A917DAS1_9HYPH</name>
<protein>
    <submittedName>
        <fullName evidence="1">Uncharacterized protein</fullName>
    </submittedName>
</protein>
<accession>A0A917DAS1</accession>
<dbReference type="Proteomes" id="UP000613160">
    <property type="component" value="Unassembled WGS sequence"/>
</dbReference>
<reference evidence="1" key="2">
    <citation type="submission" date="2020-09" db="EMBL/GenBank/DDBJ databases">
        <authorList>
            <person name="Sun Q."/>
            <person name="Zhou Y."/>
        </authorList>
    </citation>
    <scope>NUCLEOTIDE SEQUENCE</scope>
    <source>
        <strain evidence="1">CGMCC 1.15493</strain>
    </source>
</reference>
<dbReference type="AlphaFoldDB" id="A0A917DAS1"/>
<evidence type="ECO:0000313" key="1">
    <source>
        <dbReference type="EMBL" id="GGD19649.1"/>
    </source>
</evidence>
<proteinExistence type="predicted"/>